<reference evidence="1 2" key="1">
    <citation type="submission" date="2015-03" db="EMBL/GenBank/DDBJ databases">
        <authorList>
            <consortium name="Pathogen Informatics"/>
        </authorList>
    </citation>
    <scope>NUCLEOTIDE SEQUENCE [LARGE SCALE GENOMIC DNA]</scope>
    <source>
        <strain evidence="1 2">Bir 172</strain>
    </source>
</reference>
<protein>
    <submittedName>
        <fullName evidence="1">Uncharacterized protein</fullName>
    </submittedName>
</protein>
<name>A0A655AWW5_MYCTX</name>
<sequence length="30" mass="3303">MSTIVGVISNTFLLAISCEMGRIDIYNELV</sequence>
<proteinExistence type="predicted"/>
<dbReference type="EMBL" id="CNGE01002124">
    <property type="protein sequence ID" value="CKU76804.1"/>
    <property type="molecule type" value="Genomic_DNA"/>
</dbReference>
<evidence type="ECO:0000313" key="1">
    <source>
        <dbReference type="EMBL" id="CKU76804.1"/>
    </source>
</evidence>
<dbReference type="AlphaFoldDB" id="A0A655AWW5"/>
<evidence type="ECO:0000313" key="2">
    <source>
        <dbReference type="Proteomes" id="UP000048948"/>
    </source>
</evidence>
<accession>A0A655AWW5</accession>
<gene>
    <name evidence="1" type="ORF">ERS027646_04944</name>
</gene>
<dbReference type="Proteomes" id="UP000048948">
    <property type="component" value="Unassembled WGS sequence"/>
</dbReference>
<organism evidence="1 2">
    <name type="scientific">Mycobacterium tuberculosis</name>
    <dbReference type="NCBI Taxonomy" id="1773"/>
    <lineage>
        <taxon>Bacteria</taxon>
        <taxon>Bacillati</taxon>
        <taxon>Actinomycetota</taxon>
        <taxon>Actinomycetes</taxon>
        <taxon>Mycobacteriales</taxon>
        <taxon>Mycobacteriaceae</taxon>
        <taxon>Mycobacterium</taxon>
        <taxon>Mycobacterium tuberculosis complex</taxon>
    </lineage>
</organism>